<dbReference type="InterPro" id="IPR020449">
    <property type="entry name" value="Tscrpt_reg_AraC-type_HTH"/>
</dbReference>
<evidence type="ECO:0000313" key="7">
    <source>
        <dbReference type="Proteomes" id="UP000319818"/>
    </source>
</evidence>
<dbReference type="AlphaFoldDB" id="A0A543GCA4"/>
<comment type="caution">
    <text evidence="6">The sequence shown here is derived from an EMBL/GenBank/DDBJ whole genome shotgun (WGS) entry which is preliminary data.</text>
</comment>
<accession>A0A543GCA4</accession>
<evidence type="ECO:0000256" key="3">
    <source>
        <dbReference type="ARBA" id="ARBA00023163"/>
    </source>
</evidence>
<dbReference type="InterPro" id="IPR032783">
    <property type="entry name" value="AraC_lig"/>
</dbReference>
<dbReference type="Proteomes" id="UP000319818">
    <property type="component" value="Unassembled WGS sequence"/>
</dbReference>
<dbReference type="PROSITE" id="PS00041">
    <property type="entry name" value="HTH_ARAC_FAMILY_1"/>
    <property type="match status" value="1"/>
</dbReference>
<dbReference type="GO" id="GO:0003700">
    <property type="term" value="F:DNA-binding transcription factor activity"/>
    <property type="evidence" value="ECO:0007669"/>
    <property type="project" value="InterPro"/>
</dbReference>
<dbReference type="EMBL" id="VFPH01000001">
    <property type="protein sequence ID" value="TQM43710.1"/>
    <property type="molecule type" value="Genomic_DNA"/>
</dbReference>
<dbReference type="PANTHER" id="PTHR46796:SF13">
    <property type="entry name" value="HTH-TYPE TRANSCRIPTIONAL ACTIVATOR RHAS"/>
    <property type="match status" value="1"/>
</dbReference>
<dbReference type="InterPro" id="IPR009057">
    <property type="entry name" value="Homeodomain-like_sf"/>
</dbReference>
<keyword evidence="2 6" id="KW-0238">DNA-binding</keyword>
<dbReference type="PANTHER" id="PTHR46796">
    <property type="entry name" value="HTH-TYPE TRANSCRIPTIONAL ACTIVATOR RHAS-RELATED"/>
    <property type="match status" value="1"/>
</dbReference>
<gene>
    <name evidence="6" type="ORF">FB388_1060</name>
</gene>
<dbReference type="Gene3D" id="1.10.10.60">
    <property type="entry name" value="Homeodomain-like"/>
    <property type="match status" value="2"/>
</dbReference>
<dbReference type="SMART" id="SM00342">
    <property type="entry name" value="HTH_ARAC"/>
    <property type="match status" value="1"/>
</dbReference>
<dbReference type="Pfam" id="PF12833">
    <property type="entry name" value="HTH_18"/>
    <property type="match status" value="1"/>
</dbReference>
<dbReference type="SUPFAM" id="SSF46689">
    <property type="entry name" value="Homeodomain-like"/>
    <property type="match status" value="2"/>
</dbReference>
<protein>
    <submittedName>
        <fullName evidence="6">AraC-like DNA-binding protein</fullName>
    </submittedName>
</protein>
<evidence type="ECO:0000313" key="6">
    <source>
        <dbReference type="EMBL" id="TQM43710.1"/>
    </source>
</evidence>
<evidence type="ECO:0000256" key="4">
    <source>
        <dbReference type="SAM" id="MobiDB-lite"/>
    </source>
</evidence>
<evidence type="ECO:0000256" key="1">
    <source>
        <dbReference type="ARBA" id="ARBA00023015"/>
    </source>
</evidence>
<keyword evidence="7" id="KW-1185">Reference proteome</keyword>
<feature type="domain" description="HTH araC/xylS-type" evidence="5">
    <location>
        <begin position="218"/>
        <end position="316"/>
    </location>
</feature>
<reference evidence="6 7" key="1">
    <citation type="submission" date="2019-06" db="EMBL/GenBank/DDBJ databases">
        <title>Sequencing the genomes of 1000 actinobacteria strains.</title>
        <authorList>
            <person name="Klenk H.-P."/>
        </authorList>
    </citation>
    <scope>NUCLEOTIDE SEQUENCE [LARGE SCALE GENOMIC DNA]</scope>
    <source>
        <strain evidence="6 7">DSM 45511</strain>
    </source>
</reference>
<keyword evidence="3" id="KW-0804">Transcription</keyword>
<dbReference type="InterPro" id="IPR018062">
    <property type="entry name" value="HTH_AraC-typ_CS"/>
</dbReference>
<sequence length="342" mass="36626">MRELPRFIRGCAPEPRTCADSIDGVDLMSEVIRTIRVGSANGCLIRQSDGQGLRLPAIVGSGVHIVVRGTCWLIRKDEEPVALEPGDVVLASSAGEHGLSHVPGALESLPPVVTGPTSPAPEPFGFEFLTCCYRLQHGRAPQYLRALPDLAVVSLDYDRHPEMRAVVGLLGATVSDTQMGAGATLPALLDLVLVHVLRQWHERHGGAGWPATDDPAVAVALQQIHEDPQRQWTVGGLSEAAGMPRTAFTKRFTAAVGQPPISYLISWRLARGARLLRETDAPLATVAREVGYSTEFAFSAAFRREYGVSPGRFRRTSPEPRVPGDPGVAGTRSGSSAQTHTG</sequence>
<feature type="region of interest" description="Disordered" evidence="4">
    <location>
        <begin position="310"/>
        <end position="342"/>
    </location>
</feature>
<organism evidence="6 7">
    <name type="scientific">Pseudonocardia cypriaca</name>
    <dbReference type="NCBI Taxonomy" id="882449"/>
    <lineage>
        <taxon>Bacteria</taxon>
        <taxon>Bacillati</taxon>
        <taxon>Actinomycetota</taxon>
        <taxon>Actinomycetes</taxon>
        <taxon>Pseudonocardiales</taxon>
        <taxon>Pseudonocardiaceae</taxon>
        <taxon>Pseudonocardia</taxon>
    </lineage>
</organism>
<name>A0A543GCA4_9PSEU</name>
<feature type="compositionally biased region" description="Polar residues" evidence="4">
    <location>
        <begin position="332"/>
        <end position="342"/>
    </location>
</feature>
<dbReference type="PRINTS" id="PR00032">
    <property type="entry name" value="HTHARAC"/>
</dbReference>
<dbReference type="InterPro" id="IPR018060">
    <property type="entry name" value="HTH_AraC"/>
</dbReference>
<dbReference type="Pfam" id="PF12852">
    <property type="entry name" value="Cupin_6"/>
    <property type="match status" value="1"/>
</dbReference>
<evidence type="ECO:0000256" key="2">
    <source>
        <dbReference type="ARBA" id="ARBA00023125"/>
    </source>
</evidence>
<dbReference type="GO" id="GO:0043565">
    <property type="term" value="F:sequence-specific DNA binding"/>
    <property type="evidence" value="ECO:0007669"/>
    <property type="project" value="InterPro"/>
</dbReference>
<keyword evidence="1" id="KW-0805">Transcription regulation</keyword>
<evidence type="ECO:0000259" key="5">
    <source>
        <dbReference type="PROSITE" id="PS01124"/>
    </source>
</evidence>
<proteinExistence type="predicted"/>
<dbReference type="InterPro" id="IPR050204">
    <property type="entry name" value="AraC_XylS_family_regulators"/>
</dbReference>
<dbReference type="PROSITE" id="PS01124">
    <property type="entry name" value="HTH_ARAC_FAMILY_2"/>
    <property type="match status" value="1"/>
</dbReference>